<keyword evidence="6" id="KW-1185">Reference proteome</keyword>
<dbReference type="Proteomes" id="UP000245539">
    <property type="component" value="Unassembled WGS sequence"/>
</dbReference>
<evidence type="ECO:0000256" key="3">
    <source>
        <dbReference type="SAM" id="SignalP"/>
    </source>
</evidence>
<dbReference type="RefSeq" id="WP_109836008.1">
    <property type="nucleotide sequence ID" value="NZ_QGKM01000004.1"/>
</dbReference>
<dbReference type="InterPro" id="IPR000269">
    <property type="entry name" value="Cu_amine_oxidase"/>
</dbReference>
<feature type="domain" description="Copper amine oxidase catalytic" evidence="4">
    <location>
        <begin position="47"/>
        <end position="391"/>
    </location>
</feature>
<comment type="PTM">
    <text evidence="1 2">Topaquinone (TPQ) is generated by copper-dependent autoxidation of a specific tyrosyl residue.</text>
</comment>
<evidence type="ECO:0000259" key="4">
    <source>
        <dbReference type="Pfam" id="PF01179"/>
    </source>
</evidence>
<feature type="signal peptide" evidence="3">
    <location>
        <begin position="1"/>
        <end position="24"/>
    </location>
</feature>
<dbReference type="Pfam" id="PF01179">
    <property type="entry name" value="Cu_amine_oxid"/>
    <property type="match status" value="1"/>
</dbReference>
<dbReference type="PANTHER" id="PTHR10638:SF20">
    <property type="entry name" value="AMINE OXIDASE"/>
    <property type="match status" value="1"/>
</dbReference>
<evidence type="ECO:0000256" key="2">
    <source>
        <dbReference type="RuleBase" id="RU000672"/>
    </source>
</evidence>
<feature type="chain" id="PRO_5016336489" description="Amine oxidase" evidence="3">
    <location>
        <begin position="25"/>
        <end position="392"/>
    </location>
</feature>
<keyword evidence="2" id="KW-0560">Oxidoreductase</keyword>
<feature type="modified residue" description="2',4',5'-topaquinone" evidence="1">
    <location>
        <position position="168"/>
    </location>
</feature>
<comment type="cofactor">
    <cofactor evidence="2">
        <name>Cu cation</name>
        <dbReference type="ChEBI" id="CHEBI:23378"/>
    </cofactor>
    <text evidence="2">Contains 1 topaquinone per subunit.</text>
</comment>
<dbReference type="EMBL" id="QGKM01000004">
    <property type="protein sequence ID" value="PWR00363.1"/>
    <property type="molecule type" value="Genomic_DNA"/>
</dbReference>
<keyword evidence="1 2" id="KW-0801">TPQ</keyword>
<evidence type="ECO:0000256" key="1">
    <source>
        <dbReference type="PIRSR" id="PIRSR600269-51"/>
    </source>
</evidence>
<evidence type="ECO:0000313" key="6">
    <source>
        <dbReference type="Proteomes" id="UP000245539"/>
    </source>
</evidence>
<dbReference type="Gene3D" id="2.70.98.20">
    <property type="entry name" value="Copper amine oxidase, catalytic domain"/>
    <property type="match status" value="1"/>
</dbReference>
<dbReference type="GO" id="GO:0009308">
    <property type="term" value="P:amine metabolic process"/>
    <property type="evidence" value="ECO:0007669"/>
    <property type="project" value="UniProtKB-UniRule"/>
</dbReference>
<reference evidence="5 6" key="1">
    <citation type="submission" date="2018-05" db="EMBL/GenBank/DDBJ databases">
        <title>Leucothrix arctica sp. nov., isolated from Arctic seawater.</title>
        <authorList>
            <person name="Choi A."/>
            <person name="Baek K."/>
        </authorList>
    </citation>
    <scope>NUCLEOTIDE SEQUENCE [LARGE SCALE GENOMIC DNA]</scope>
    <source>
        <strain evidence="5 6">JCM 18388</strain>
    </source>
</reference>
<dbReference type="OrthoDB" id="9772590at2"/>
<accession>A0A317CVJ0</accession>
<dbReference type="GO" id="GO:0048038">
    <property type="term" value="F:quinone binding"/>
    <property type="evidence" value="ECO:0007669"/>
    <property type="project" value="InterPro"/>
</dbReference>
<organism evidence="5 6">
    <name type="scientific">Leucothrix pacifica</name>
    <dbReference type="NCBI Taxonomy" id="1247513"/>
    <lineage>
        <taxon>Bacteria</taxon>
        <taxon>Pseudomonadati</taxon>
        <taxon>Pseudomonadota</taxon>
        <taxon>Gammaproteobacteria</taxon>
        <taxon>Thiotrichales</taxon>
        <taxon>Thiotrichaceae</taxon>
        <taxon>Leucothrix</taxon>
    </lineage>
</organism>
<gene>
    <name evidence="5" type="ORF">DKW60_02070</name>
</gene>
<comment type="caution">
    <text evidence="5">The sequence shown here is derived from an EMBL/GenBank/DDBJ whole genome shotgun (WGS) entry which is preliminary data.</text>
</comment>
<dbReference type="GO" id="GO:0008131">
    <property type="term" value="F:primary methylamine oxidase activity"/>
    <property type="evidence" value="ECO:0007669"/>
    <property type="project" value="InterPro"/>
</dbReference>
<dbReference type="InterPro" id="IPR036460">
    <property type="entry name" value="Cu_amine_oxidase_C_sf"/>
</dbReference>
<dbReference type="EC" id="1.4.3.-" evidence="2"/>
<dbReference type="SUPFAM" id="SSF49998">
    <property type="entry name" value="Amine oxidase catalytic domain"/>
    <property type="match status" value="1"/>
</dbReference>
<dbReference type="PANTHER" id="PTHR10638">
    <property type="entry name" value="COPPER AMINE OXIDASE"/>
    <property type="match status" value="1"/>
</dbReference>
<keyword evidence="3" id="KW-0732">Signal</keyword>
<dbReference type="InterPro" id="IPR015798">
    <property type="entry name" value="Cu_amine_oxidase_C"/>
</dbReference>
<dbReference type="AlphaFoldDB" id="A0A317CVJ0"/>
<evidence type="ECO:0000313" key="5">
    <source>
        <dbReference type="EMBL" id="PWR00363.1"/>
    </source>
</evidence>
<keyword evidence="2" id="KW-0186">Copper</keyword>
<name>A0A317CVJ0_9GAMM</name>
<sequence length="392" mass="43319">MLSMIQKVLPLGAVVLFLNPFASAEARPGNPSCPSGQTLQSTLTTGASWSMCWEARDQEGIVLSDIRYQAPGQNQRRVLGEMSLSQIQRNYDDGSAAEYLVTDFGLGGSNFINLSNSECSGGQLKYSGGKAVMCQSQKDSGFIYKYGTNVAVSGKALSLVSASQLGSYSYTQEWVFHENGTIEPRIGLSGSINRTSYDPNFSWPMQQDGKGGIGFVDNYFWRMDFDLGTSNSNDIVEQITSSLDVSRTKRSKSISTVSSEAARNFSPEVKRFWRVRDGLQTNGVSSISYELVLLNYDHQSTGANGESWLANDVFFTRYNACERFAVDNSTSGGCGANVKDFTNSQNINSNDVVVWNRLSYHHLARDEDDNIIGMRWNGFKLLPRDWHSVNPL</sequence>
<dbReference type="GO" id="GO:0005886">
    <property type="term" value="C:plasma membrane"/>
    <property type="evidence" value="ECO:0007669"/>
    <property type="project" value="TreeGrafter"/>
</dbReference>
<keyword evidence="2" id="KW-0479">Metal-binding</keyword>
<protein>
    <recommendedName>
        <fullName evidence="2">Amine oxidase</fullName>
        <ecNumber evidence="2">1.4.3.-</ecNumber>
    </recommendedName>
</protein>
<comment type="similarity">
    <text evidence="2">Belongs to the copper/topaquinone oxidase family.</text>
</comment>
<dbReference type="GO" id="GO:0005507">
    <property type="term" value="F:copper ion binding"/>
    <property type="evidence" value="ECO:0007669"/>
    <property type="project" value="InterPro"/>
</dbReference>
<proteinExistence type="inferred from homology"/>